<dbReference type="AlphaFoldDB" id="A0A2N3VHP6"/>
<dbReference type="Proteomes" id="UP000233766">
    <property type="component" value="Unassembled WGS sequence"/>
</dbReference>
<dbReference type="EMBL" id="PJMW01000002">
    <property type="protein sequence ID" value="PKV81142.1"/>
    <property type="molecule type" value="Genomic_DNA"/>
</dbReference>
<keyword evidence="2" id="KW-1185">Reference proteome</keyword>
<reference evidence="1 2" key="1">
    <citation type="submission" date="2017-12" db="EMBL/GenBank/DDBJ databases">
        <title>Sequencing the genomes of 1000 Actinobacteria strains.</title>
        <authorList>
            <person name="Klenk H.-P."/>
        </authorList>
    </citation>
    <scope>NUCLEOTIDE SEQUENCE [LARGE SCALE GENOMIC DNA]</scope>
    <source>
        <strain evidence="1 2">DSM 44489</strain>
    </source>
</reference>
<organism evidence="1 2">
    <name type="scientific">Nocardia fluminea</name>
    <dbReference type="NCBI Taxonomy" id="134984"/>
    <lineage>
        <taxon>Bacteria</taxon>
        <taxon>Bacillati</taxon>
        <taxon>Actinomycetota</taxon>
        <taxon>Actinomycetes</taxon>
        <taxon>Mycobacteriales</taxon>
        <taxon>Nocardiaceae</taxon>
        <taxon>Nocardia</taxon>
    </lineage>
</organism>
<evidence type="ECO:0000313" key="2">
    <source>
        <dbReference type="Proteomes" id="UP000233766"/>
    </source>
</evidence>
<proteinExistence type="predicted"/>
<name>A0A2N3VHP6_9NOCA</name>
<gene>
    <name evidence="1" type="ORF">ATK86_5602</name>
</gene>
<protein>
    <submittedName>
        <fullName evidence="1">Uncharacterized protein</fullName>
    </submittedName>
</protein>
<accession>A0A2N3VHP6</accession>
<comment type="caution">
    <text evidence="1">The sequence shown here is derived from an EMBL/GenBank/DDBJ whole genome shotgun (WGS) entry which is preliminary data.</text>
</comment>
<evidence type="ECO:0000313" key="1">
    <source>
        <dbReference type="EMBL" id="PKV81142.1"/>
    </source>
</evidence>
<sequence length="193" mass="21089">MLDDDEIAIVMDTFGANAPVGSYFTKCWAPAGGKFIVAGTGTAPIVEPWLRAIAADPNRAVPAVIAEAERILPELWRQLSEQVGEDQLGPTTAWTFFFNPYGRATRISVSSRSNFARETETRKGTLIRPEVPLDQFGSFDGSDAELLRLARHVARYCIEHPERVDNVAVGGNARIVRLPRVGAAVTRPLGRLS</sequence>